<accession>A0A150X3T2</accession>
<sequence length="334" mass="37478">MIVEVNPAHFLKTRKGEVRIGEKAFFASKSWESEIEKIKKEARFCIIGIPECVGVLGNLGRPGAQNGWEVFLSYFLNSQSNRFLSGEEFVVLGAVDVEQIQEKAELLNDSSDYYMQKLHLLCEEIDDLVEPVIKRVKAQGLIPIVIGGGHNNAYPIIKGVSAVSAKKKVNVINLDAHCDFRALEGRHSGNPFSYARQKMCLNRYFAFGLHQSYNNENMLKAMDADEQVKYSFLENITYLEENLADAISFVEDDLIECGVEVDLDAIRMMPTSAISPTGFSMEQARLFVRKCVKSLNPSYLHLTEGAPTNEMQRIMVGKSLSYLVTDFAKALLDK</sequence>
<dbReference type="InterPro" id="IPR006035">
    <property type="entry name" value="Ureohydrolase"/>
</dbReference>
<dbReference type="PANTHER" id="PTHR11358:SF35">
    <property type="entry name" value="FORMIMIDOYLGLUTAMASE"/>
    <property type="match status" value="1"/>
</dbReference>
<dbReference type="Proteomes" id="UP000075606">
    <property type="component" value="Unassembled WGS sequence"/>
</dbReference>
<keyword evidence="2" id="KW-0378">Hydrolase</keyword>
<evidence type="ECO:0000256" key="4">
    <source>
        <dbReference type="ARBA" id="ARBA00023211"/>
    </source>
</evidence>
<evidence type="ECO:0000256" key="3">
    <source>
        <dbReference type="ARBA" id="ARBA00022808"/>
    </source>
</evidence>
<keyword evidence="7" id="KW-1185">Reference proteome</keyword>
<dbReference type="CDD" id="cd09988">
    <property type="entry name" value="Formimidoylglutamase"/>
    <property type="match status" value="1"/>
</dbReference>
<dbReference type="OrthoDB" id="9788689at2"/>
<evidence type="ECO:0000256" key="2">
    <source>
        <dbReference type="ARBA" id="ARBA00022801"/>
    </source>
</evidence>
<comment type="caution">
    <text evidence="6">The sequence shown here is derived from an EMBL/GenBank/DDBJ whole genome shotgun (WGS) entry which is preliminary data.</text>
</comment>
<dbReference type="GO" id="GO:0006547">
    <property type="term" value="P:L-histidine metabolic process"/>
    <property type="evidence" value="ECO:0007669"/>
    <property type="project" value="UniProtKB-KW"/>
</dbReference>
<dbReference type="GO" id="GO:0008783">
    <property type="term" value="F:agmatinase activity"/>
    <property type="evidence" value="ECO:0007669"/>
    <property type="project" value="TreeGrafter"/>
</dbReference>
<reference evidence="6 7" key="1">
    <citation type="submission" date="2016-01" db="EMBL/GenBank/DDBJ databases">
        <title>Genome sequencing of Roseivirga spongicola UST030701-084.</title>
        <authorList>
            <person name="Selvaratnam C."/>
            <person name="Thevarajoo S."/>
            <person name="Goh K.M."/>
            <person name="Ee R."/>
            <person name="Chan K.-G."/>
            <person name="Chong C.S."/>
        </authorList>
    </citation>
    <scope>NUCLEOTIDE SEQUENCE [LARGE SCALE GENOMIC DNA]</scope>
    <source>
        <strain evidence="6 7">UST030701-084</strain>
    </source>
</reference>
<proteinExistence type="inferred from homology"/>
<gene>
    <name evidence="6" type="ORF">AWW68_11885</name>
</gene>
<organism evidence="6 7">
    <name type="scientific">Roseivirga spongicola</name>
    <dbReference type="NCBI Taxonomy" id="333140"/>
    <lineage>
        <taxon>Bacteria</taxon>
        <taxon>Pseudomonadati</taxon>
        <taxon>Bacteroidota</taxon>
        <taxon>Cytophagia</taxon>
        <taxon>Cytophagales</taxon>
        <taxon>Roseivirgaceae</taxon>
        <taxon>Roseivirga</taxon>
    </lineage>
</organism>
<evidence type="ECO:0008006" key="8">
    <source>
        <dbReference type="Google" id="ProtNLM"/>
    </source>
</evidence>
<dbReference type="RefSeq" id="WP_068221665.1">
    <property type="nucleotide sequence ID" value="NZ_CP139724.1"/>
</dbReference>
<evidence type="ECO:0000256" key="1">
    <source>
        <dbReference type="ARBA" id="ARBA00022723"/>
    </source>
</evidence>
<dbReference type="EMBL" id="LRPC01000028">
    <property type="protein sequence ID" value="KYG73395.1"/>
    <property type="molecule type" value="Genomic_DNA"/>
</dbReference>
<keyword evidence="4" id="KW-0464">Manganese</keyword>
<evidence type="ECO:0000313" key="6">
    <source>
        <dbReference type="EMBL" id="KYG73395.1"/>
    </source>
</evidence>
<dbReference type="GO" id="GO:0033389">
    <property type="term" value="P:putrescine biosynthetic process from arginine, via agmatine"/>
    <property type="evidence" value="ECO:0007669"/>
    <property type="project" value="TreeGrafter"/>
</dbReference>
<dbReference type="PROSITE" id="PS51409">
    <property type="entry name" value="ARGINASE_2"/>
    <property type="match status" value="1"/>
</dbReference>
<evidence type="ECO:0000256" key="5">
    <source>
        <dbReference type="PROSITE-ProRule" id="PRU00742"/>
    </source>
</evidence>
<dbReference type="AlphaFoldDB" id="A0A150X3T2"/>
<dbReference type="InterPro" id="IPR023696">
    <property type="entry name" value="Ureohydrolase_dom_sf"/>
</dbReference>
<name>A0A150X3T2_9BACT</name>
<dbReference type="GO" id="GO:0046872">
    <property type="term" value="F:metal ion binding"/>
    <property type="evidence" value="ECO:0007669"/>
    <property type="project" value="UniProtKB-KW"/>
</dbReference>
<keyword evidence="3" id="KW-0369">Histidine metabolism</keyword>
<dbReference type="Pfam" id="PF00491">
    <property type="entry name" value="Arginase"/>
    <property type="match status" value="1"/>
</dbReference>
<evidence type="ECO:0000313" key="7">
    <source>
        <dbReference type="Proteomes" id="UP000075606"/>
    </source>
</evidence>
<comment type="similarity">
    <text evidence="5">Belongs to the arginase family.</text>
</comment>
<dbReference type="Gene3D" id="3.40.800.10">
    <property type="entry name" value="Ureohydrolase domain"/>
    <property type="match status" value="1"/>
</dbReference>
<dbReference type="SUPFAM" id="SSF52768">
    <property type="entry name" value="Arginase/deacetylase"/>
    <property type="match status" value="1"/>
</dbReference>
<dbReference type="PANTHER" id="PTHR11358">
    <property type="entry name" value="ARGINASE/AGMATINASE"/>
    <property type="match status" value="1"/>
</dbReference>
<keyword evidence="1" id="KW-0479">Metal-binding</keyword>
<protein>
    <recommendedName>
        <fullName evidence="8">Arginase</fullName>
    </recommendedName>
</protein>
<dbReference type="STRING" id="333140.AWW68_11885"/>